<dbReference type="EMBL" id="QGGO01000016">
    <property type="protein sequence ID" value="PWK23891.1"/>
    <property type="molecule type" value="Genomic_DNA"/>
</dbReference>
<organism evidence="1 2">
    <name type="scientific">Arcicella aurantiaca</name>
    <dbReference type="NCBI Taxonomy" id="591202"/>
    <lineage>
        <taxon>Bacteria</taxon>
        <taxon>Pseudomonadati</taxon>
        <taxon>Bacteroidota</taxon>
        <taxon>Cytophagia</taxon>
        <taxon>Cytophagales</taxon>
        <taxon>Flectobacillaceae</taxon>
        <taxon>Arcicella</taxon>
    </lineage>
</organism>
<evidence type="ECO:0000313" key="1">
    <source>
        <dbReference type="EMBL" id="PWK23891.1"/>
    </source>
</evidence>
<dbReference type="RefSeq" id="WP_158279599.1">
    <property type="nucleotide sequence ID" value="NZ_QGGO01000016.1"/>
</dbReference>
<keyword evidence="2" id="KW-1185">Reference proteome</keyword>
<accession>A0A316E0K3</accession>
<gene>
    <name evidence="1" type="ORF">LV89_03098</name>
</gene>
<evidence type="ECO:0000313" key="2">
    <source>
        <dbReference type="Proteomes" id="UP000245489"/>
    </source>
</evidence>
<dbReference type="AlphaFoldDB" id="A0A316E0K3"/>
<name>A0A316E0K3_9BACT</name>
<comment type="caution">
    <text evidence="1">The sequence shown here is derived from an EMBL/GenBank/DDBJ whole genome shotgun (WGS) entry which is preliminary data.</text>
</comment>
<reference evidence="1 2" key="1">
    <citation type="submission" date="2018-05" db="EMBL/GenBank/DDBJ databases">
        <title>Genomic Encyclopedia of Archaeal and Bacterial Type Strains, Phase II (KMG-II): from individual species to whole genera.</title>
        <authorList>
            <person name="Goeker M."/>
        </authorList>
    </citation>
    <scope>NUCLEOTIDE SEQUENCE [LARGE SCALE GENOMIC DNA]</scope>
    <source>
        <strain evidence="1 2">DSM 22214</strain>
    </source>
</reference>
<dbReference type="Proteomes" id="UP000245489">
    <property type="component" value="Unassembled WGS sequence"/>
</dbReference>
<proteinExistence type="predicted"/>
<protein>
    <submittedName>
        <fullName evidence="1">Uncharacterized protein</fullName>
    </submittedName>
</protein>
<sequence>MFKKSIDLQNVQLVMTALEHLTQEFEVLENGDVFGGNSQWDELREFVNNEDKYFVPTR</sequence>